<evidence type="ECO:0000313" key="7">
    <source>
        <dbReference type="EMBL" id="PAP78261.1"/>
    </source>
</evidence>
<organism evidence="7 8">
    <name type="scientific">Rubrivirga marina</name>
    <dbReference type="NCBI Taxonomy" id="1196024"/>
    <lineage>
        <taxon>Bacteria</taxon>
        <taxon>Pseudomonadati</taxon>
        <taxon>Rhodothermota</taxon>
        <taxon>Rhodothermia</taxon>
        <taxon>Rhodothermales</taxon>
        <taxon>Rubricoccaceae</taxon>
        <taxon>Rubrivirga</taxon>
    </lineage>
</organism>
<name>A0A271J402_9BACT</name>
<dbReference type="InterPro" id="IPR019282">
    <property type="entry name" value="Glycoamylase-like_cons_dom"/>
</dbReference>
<evidence type="ECO:0000313" key="8">
    <source>
        <dbReference type="Proteomes" id="UP000216339"/>
    </source>
</evidence>
<dbReference type="CDD" id="cd11756">
    <property type="entry name" value="GH94N_ChvB_NdvB_1_like"/>
    <property type="match status" value="1"/>
</dbReference>
<reference evidence="7 8" key="1">
    <citation type="submission" date="2016-11" db="EMBL/GenBank/DDBJ databases">
        <title>Study of marine rhodopsin-containing bacteria.</title>
        <authorList>
            <person name="Yoshizawa S."/>
            <person name="Kumagai Y."/>
            <person name="Kogure K."/>
        </authorList>
    </citation>
    <scope>NUCLEOTIDE SEQUENCE [LARGE SCALE GENOMIC DNA]</scope>
    <source>
        <strain evidence="7 8">SAORIC-28</strain>
    </source>
</reference>
<dbReference type="GO" id="GO:0030246">
    <property type="term" value="F:carbohydrate binding"/>
    <property type="evidence" value="ECO:0007669"/>
    <property type="project" value="InterPro"/>
</dbReference>
<dbReference type="InterPro" id="IPR012341">
    <property type="entry name" value="6hp_glycosidase-like_sf"/>
</dbReference>
<dbReference type="InterPro" id="IPR033432">
    <property type="entry name" value="GH94_catalytic"/>
</dbReference>
<dbReference type="Pfam" id="PF10091">
    <property type="entry name" value="Glycoamylase"/>
    <property type="match status" value="1"/>
</dbReference>
<comment type="caution">
    <text evidence="7">The sequence shown here is derived from an EMBL/GenBank/DDBJ whole genome shotgun (WGS) entry which is preliminary data.</text>
</comment>
<accession>A0A271J402</accession>
<keyword evidence="8" id="KW-1185">Reference proteome</keyword>
<evidence type="ECO:0000256" key="2">
    <source>
        <dbReference type="ARBA" id="ARBA00022679"/>
    </source>
</evidence>
<dbReference type="InterPro" id="IPR011013">
    <property type="entry name" value="Gal_mutarotase_sf_dom"/>
</dbReference>
<keyword evidence="3" id="KW-0472">Membrane</keyword>
<dbReference type="PANTHER" id="PTHR37469:SF2">
    <property type="entry name" value="CELLOBIONIC ACID PHOSPHORYLASE"/>
    <property type="match status" value="1"/>
</dbReference>
<keyword evidence="3" id="KW-0812">Transmembrane</keyword>
<sequence length="2915" mass="321832">MPGPTVESLFKPVHLAEHARRLARTQAVETDPSRGRSLRPLVRDALGDLTTAYRALAAAGRTGETLTPAADWLLDNYHIVRDQAREAESALPRAYYRLLPKLTAGPYQGLPRVYEILETLAEHTDNAVDPQHLRTFVEGYQEVELLTLAELWALPILLRVVLAQRVAALARPLREARADREAAAVWAATIAEREDPSEVVHDLAAMARERAPLSGPFALALAAALQAQGGSAPAIEWLEHRLRARRLTLDDVERIETQRETQWQGSIANAVLALRAAAAADWTVIVEALSAVERTLREDPAGVYAKMDVKTRDSYRHVVERIARRSPETEFGVAERAVALARLAAEGDAPVGKEVGTWAPAEDHVGHWLIGPGARTLGKAAGYHAGLGRRLLWFAERHPTVVYLGSIALVTAIGLLAAVLVADAGGADLGWLALTVAAAFLPLLDFAVTFVNWNVVRFFPPRKLPRLDFADGVPDEDRTFVVIPTLITSPEHAREMVERLEVHALANPDAALRYGLLTDWADAPEEEMPGDEETVDAARLAIRRLNERARAARAQGDGAPGGDRFFLLHRERRWNEAQGVWMGWERKRGKLEEFNDLLRDPDAETSYVVVEGDVREATEGDAIRYVLTLDADTRTTPDGARALVATAAHPLNRPQYSDERGRVTRGYGVLQPRVSISPESGRLTMFARIYAGRPGVDPYTTAVSDAYMDLFGEGIYTGKGLYDVDAFRHTLGGAVRENSVLSHDLLEGNHARAALATGVEVFDDFPSRYASFALRQHRWVRGDWQLLPWLLPRVKDALGEWRKNPLSVVGRWKLFDNLRRSLMPPALLVFLLLAWTVLPGSPFVWTLIALFVLAFPIYAPAAHGFLFQPPDTVTSSWLRVVWADVVMHARQIGLSVAFLAHQSVVMLDAIGRTLWRLFVSKANLLEWTTAQQAEESAKEIPGSMWASVGWGLVVLASVTLTEPIAWFTALPFAAAWIAAPWIARSVSQPIDLDEYTLTSDDRLRLRSVARRTWRFFDEVLSDRDRWLPPDNLQVQPSQGLARRTSPTNIGLAVNAVQAARDLGYLPRGEEIARLGKMLDSVEGLERYQGHLYNWYDTQSGAVMAPRYVSTVDSGNLAGALLVLKQGVLEVTETPWPGRRVLYGFRDTLAQVDVTGGPARDARAAVQRVLDERAPRGIAAWRERIVTVDRLARGLASASAHEHPDARDWTAALAEQARLYVEEVDAVAPWLRDGVGLPAGLAADLDAATTLGGLATRLDAALDDLDAGPARRSIEAGRATIRTWVDAAHDLADRADALVRDMDFRPLYDAERNLFRIGYDAGMARPDPYTYDLLASEARLASLLAIAKGEAPPEHWFHLSRPTRVTRARRALLSWSGTMFEYLMPVLYTRLYERTLLYDACYNAVSLQRLYGRTKDRPWGISESGYALLDLHLTYQYRAFGVPYLGLKRGLGDDYVVSPYSTLLALMVRPERALSNLEKLDDTGAFGPMGYYEAVDYTPGRVTADGDTPFSLVTSYMAHHQGMGLLALANVLEGNRFQERFHRDPLVRSVEILLQERVPSVVEKIDPHPLDETDVEPVDITPVEARVEHFGIESTEDPTPHGALLSNGRYATLLTTSGTGYSKLNDVALTRWHGDRTRDADGFFVYVRDLESGRYWSNAAQPVTSAAPPDRYDVWVHLNKVETARVDDWIETFTEAVVSPEDDVEVRRVTVTNYEDRPRTIELTSYAEVVLQPPAGDLGHPAFSKLFVETEYIPKNNALIATRRPRAENDVRRWLVHAVADQGLARADRAAISPLQYETDRMRFIGRGRTLDAPAALDPGTQLSRTAGAVLDPVVSLRRVVTLQPKQSVTVVFSLAVADTREEAERLAERYDHPDASQRAFELASTYGLVELGHLGLSAEEALNAQEIASRLLYGDPRLAAPPHTRQRNVRPQSGLWAYGVSGDLPILLFRIGRMEELDAFRLLLRMHAFWRRRGLEVDVVVLNDHPPSYADSLQEALTAAVEGSPQRGLLGQRGGVFLRRSDGMPDEDVTLFHTAARVVFLGEVPTLLTSATVGVADAHAVVAAPAPGGDGQAYGGAEAVPATHADAAARYEELGIAAAMPAPVRETLQFMNGYGGFEDDGRAYVVRQRGGAADERTPLPWINVVANRAAGFTATESGEGYTWARNSQQNKLTPWSNDPVTDPAGEALYLRDDDAGVFWTPTPRPAPAPAPYETRHAWGSTSWTTAWGGLETETTAFVPQRDPLKLVRLRVTNTTDKARRLSLYRYAEWVLGERREPNAPYVVVERDLESGAVLAHNPYNQTFGTRLAFVAVAGAEVESVSARRGAFIGRNGHASAPDAVRLGGPLDGRLETDVDPCAALRVPLALEPGETKEVVFLLGQAPTVAEVRALVARYATTEAADRALDDVTQFWEDTLGAVRVETPAPDLDVLVNGWLLYQNLCCRLWGRSAFYQSGGAYGFRDQLQDSLAMVYTRPDLTRAQILTNAEHQFTEGDVLHWWHPITGAGIRTRFSDDLLWLPYAVGFTLETTGDETLLDEEARFLTARQLEEGEDEVFLTPQPSGETGSIYEHAARAIDISLTKGRHGIPLMGSGDWNDGMNRVGNEGEGESVWLGFFLAHILHRFIPIAERRGDRQRAETYTAYLADLERALNADGWDGQWYRRAFYDDGTPLGSAQNDECRIDAIAQGWSIISGVAPDDRVDSVLDAVDQHLVDERAGIIRLLTPPFDITGHDPGYIKGYLPGVRENGGQYTHGVLWAIRAFAEAGRTDRATELLRMIMPVNHTRTPALADRYKTEPYAIAADVYSVEPHVGRGGWTWYTGSAGWMWRVSVETILGLRRQAEALVLTPRVPDDWDGYSLRYRTDARGTVYVVRVVRDGPGGATSAEVDGEAVTVEGGTARVPLVSDGAEHAVTVRLG</sequence>
<dbReference type="Gene3D" id="2.60.420.10">
    <property type="entry name" value="Maltose phosphorylase, domain 3"/>
    <property type="match status" value="1"/>
</dbReference>
<evidence type="ECO:0000256" key="3">
    <source>
        <dbReference type="SAM" id="Phobius"/>
    </source>
</evidence>
<dbReference type="PANTHER" id="PTHR37469">
    <property type="entry name" value="CELLOBIONIC ACID PHOSPHORYLASE-RELATED"/>
    <property type="match status" value="1"/>
</dbReference>
<evidence type="ECO:0000259" key="6">
    <source>
        <dbReference type="Pfam" id="PF17167"/>
    </source>
</evidence>
<dbReference type="Proteomes" id="UP000216339">
    <property type="component" value="Unassembled WGS sequence"/>
</dbReference>
<dbReference type="InterPro" id="IPR008928">
    <property type="entry name" value="6-hairpin_glycosidase_sf"/>
</dbReference>
<dbReference type="RefSeq" id="WP_095511947.1">
    <property type="nucleotide sequence ID" value="NZ_MQWD01000001.1"/>
</dbReference>
<keyword evidence="2" id="KW-0808">Transferase</keyword>
<dbReference type="InterPro" id="IPR010383">
    <property type="entry name" value="Glyco_hydrolase_94_b-supersand"/>
</dbReference>
<dbReference type="InterPro" id="IPR037824">
    <property type="entry name" value="GH94N_2_NdvB"/>
</dbReference>
<feature type="transmembrane region" description="Helical" evidence="3">
    <location>
        <begin position="431"/>
        <end position="456"/>
    </location>
</feature>
<feature type="domain" description="Glycoamylase-like" evidence="5">
    <location>
        <begin position="1333"/>
        <end position="1533"/>
    </location>
</feature>
<dbReference type="OrthoDB" id="9769991at2"/>
<feature type="domain" description="Glycosyl hydrolase 94 catalytic" evidence="6">
    <location>
        <begin position="2410"/>
        <end position="2834"/>
    </location>
</feature>
<dbReference type="Pfam" id="PF06165">
    <property type="entry name" value="GH94_b-supersand"/>
    <property type="match status" value="2"/>
</dbReference>
<dbReference type="Gene3D" id="1.50.10.140">
    <property type="match status" value="2"/>
</dbReference>
<protein>
    <submittedName>
        <fullName evidence="7">Uncharacterized protein</fullName>
    </submittedName>
</protein>
<evidence type="ECO:0000259" key="5">
    <source>
        <dbReference type="Pfam" id="PF10091"/>
    </source>
</evidence>
<dbReference type="Pfam" id="PF17167">
    <property type="entry name" value="Glyco_hydro_94"/>
    <property type="match status" value="1"/>
</dbReference>
<feature type="domain" description="Glycosyl hydrolase 94 supersandwich" evidence="4">
    <location>
        <begin position="1594"/>
        <end position="1872"/>
    </location>
</feature>
<dbReference type="InterPro" id="IPR037018">
    <property type="entry name" value="GH65_N"/>
</dbReference>
<evidence type="ECO:0000256" key="1">
    <source>
        <dbReference type="ARBA" id="ARBA00022676"/>
    </source>
</evidence>
<proteinExistence type="predicted"/>
<feature type="transmembrane region" description="Helical" evidence="3">
    <location>
        <begin position="400"/>
        <end position="419"/>
    </location>
</feature>
<dbReference type="SUPFAM" id="SSF74650">
    <property type="entry name" value="Galactose mutarotase-like"/>
    <property type="match status" value="2"/>
</dbReference>
<keyword evidence="3" id="KW-1133">Transmembrane helix</keyword>
<evidence type="ECO:0000259" key="4">
    <source>
        <dbReference type="Pfam" id="PF06165"/>
    </source>
</evidence>
<dbReference type="InterPro" id="IPR037820">
    <property type="entry name" value="GH94N_NdvB"/>
</dbReference>
<dbReference type="InterPro" id="IPR052047">
    <property type="entry name" value="GH94_Enzymes"/>
</dbReference>
<feature type="transmembrane region" description="Helical" evidence="3">
    <location>
        <begin position="821"/>
        <end position="838"/>
    </location>
</feature>
<dbReference type="Gene3D" id="2.70.98.40">
    <property type="entry name" value="Glycoside hydrolase, family 65, N-terminal domain"/>
    <property type="match status" value="2"/>
</dbReference>
<gene>
    <name evidence="7" type="ORF">BSZ37_18435</name>
</gene>
<dbReference type="GO" id="GO:0005975">
    <property type="term" value="P:carbohydrate metabolic process"/>
    <property type="evidence" value="ECO:0007669"/>
    <property type="project" value="InterPro"/>
</dbReference>
<dbReference type="EMBL" id="MQWD01000001">
    <property type="protein sequence ID" value="PAP78261.1"/>
    <property type="molecule type" value="Genomic_DNA"/>
</dbReference>
<feature type="domain" description="Glycosyl hydrolase 94 supersandwich" evidence="4">
    <location>
        <begin position="2133"/>
        <end position="2396"/>
    </location>
</feature>
<feature type="transmembrane region" description="Helical" evidence="3">
    <location>
        <begin position="844"/>
        <end position="867"/>
    </location>
</feature>
<dbReference type="CDD" id="cd11753">
    <property type="entry name" value="GH94N_ChvB_NdvB_2_like"/>
    <property type="match status" value="1"/>
</dbReference>
<dbReference type="GO" id="GO:0016757">
    <property type="term" value="F:glycosyltransferase activity"/>
    <property type="evidence" value="ECO:0007669"/>
    <property type="project" value="UniProtKB-KW"/>
</dbReference>
<dbReference type="SMART" id="SM01068">
    <property type="entry name" value="CBM_X"/>
    <property type="match status" value="2"/>
</dbReference>
<dbReference type="SUPFAM" id="SSF48208">
    <property type="entry name" value="Six-hairpin glycosidases"/>
    <property type="match status" value="1"/>
</dbReference>
<dbReference type="Gene3D" id="1.50.10.10">
    <property type="match status" value="1"/>
</dbReference>
<keyword evidence="1" id="KW-0328">Glycosyltransferase</keyword>